<evidence type="ECO:0000313" key="8">
    <source>
        <dbReference type="Proteomes" id="UP000010467"/>
    </source>
</evidence>
<dbReference type="Pfam" id="PF00589">
    <property type="entry name" value="Phage_integrase"/>
    <property type="match status" value="1"/>
</dbReference>
<dbReference type="Proteomes" id="UP000010467">
    <property type="component" value="Chromosome"/>
</dbReference>
<sequence length="321" mass="35331">MRAAHQQDAAVLIDLLQYYLSVKSRKAGLVSASTVRSYSLAVRDFLTFCGPADRPRHALNQLDTEVVEAYLRSLRERSLQLTSIRTYLYGVRALFRALHWAGAVGHDPARDVRPPFDPTPAHTRKPAIPLGQVARLLTLPRELAKDERVAWRDEVLLTLGVTLGLRASEMVALDVQDVDLQVMDVHIRRGKGGRARRVPLTRSVGALLDAWLRVRAQVSSAPSGGEAPLLISFRPGRPGARLSARGLSSIVNGYLAAAGLPKDMSGVHTLRRTAGTRLYRATRDLHVVSDLLGHASVTTSAIYAKMDTDIRREALERIESM</sequence>
<dbReference type="Pfam" id="PF02899">
    <property type="entry name" value="Phage_int_SAM_1"/>
    <property type="match status" value="1"/>
</dbReference>
<dbReference type="Gene3D" id="1.10.150.130">
    <property type="match status" value="1"/>
</dbReference>
<dbReference type="Gene3D" id="1.10.443.10">
    <property type="entry name" value="Intergrase catalytic core"/>
    <property type="match status" value="1"/>
</dbReference>
<dbReference type="InterPro" id="IPR013762">
    <property type="entry name" value="Integrase-like_cat_sf"/>
</dbReference>
<keyword evidence="1" id="KW-0229">DNA integration</keyword>
<evidence type="ECO:0000259" key="5">
    <source>
        <dbReference type="PROSITE" id="PS51898"/>
    </source>
</evidence>
<proteinExistence type="predicted"/>
<dbReference type="KEGG" id="dpd:Deipe_3702"/>
<dbReference type="InterPro" id="IPR010998">
    <property type="entry name" value="Integrase_recombinase_N"/>
</dbReference>
<keyword evidence="8" id="KW-1185">Reference proteome</keyword>
<dbReference type="PROSITE" id="PS51900">
    <property type="entry name" value="CB"/>
    <property type="match status" value="1"/>
</dbReference>
<reference evidence="8" key="1">
    <citation type="submission" date="2012-03" db="EMBL/GenBank/DDBJ databases">
        <title>Complete sequence of chromosome of Deinococcus peraridilitoris DSM 19664.</title>
        <authorList>
            <person name="Lucas S."/>
            <person name="Copeland A."/>
            <person name="Lapidus A."/>
            <person name="Glavina del Rio T."/>
            <person name="Dalin E."/>
            <person name="Tice H."/>
            <person name="Bruce D."/>
            <person name="Goodwin L."/>
            <person name="Pitluck S."/>
            <person name="Peters L."/>
            <person name="Mikhailova N."/>
            <person name="Lu M."/>
            <person name="Kyrpides N."/>
            <person name="Mavromatis K."/>
            <person name="Ivanova N."/>
            <person name="Brettin T."/>
            <person name="Detter J.C."/>
            <person name="Han C."/>
            <person name="Larimer F."/>
            <person name="Land M."/>
            <person name="Hauser L."/>
            <person name="Markowitz V."/>
            <person name="Cheng J.-F."/>
            <person name="Hugenholtz P."/>
            <person name="Woyke T."/>
            <person name="Wu D."/>
            <person name="Pukall R."/>
            <person name="Steenblock K."/>
            <person name="Brambilla E."/>
            <person name="Klenk H.-P."/>
            <person name="Eisen J.A."/>
        </authorList>
    </citation>
    <scope>NUCLEOTIDE SEQUENCE [LARGE SCALE GENOMIC DNA]</scope>
    <source>
        <strain evidence="8">DSM 19664 / LMG 22246 / CIP 109416 / KR-200</strain>
    </source>
</reference>
<dbReference type="PANTHER" id="PTHR30349:SF81">
    <property type="entry name" value="TYROSINE RECOMBINASE XERC"/>
    <property type="match status" value="1"/>
</dbReference>
<evidence type="ECO:0000256" key="3">
    <source>
        <dbReference type="ARBA" id="ARBA00023172"/>
    </source>
</evidence>
<name>L0A5H5_DEIPD</name>
<dbReference type="STRING" id="937777.Deipe_3702"/>
<dbReference type="GO" id="GO:0006310">
    <property type="term" value="P:DNA recombination"/>
    <property type="evidence" value="ECO:0007669"/>
    <property type="project" value="UniProtKB-KW"/>
</dbReference>
<evidence type="ECO:0000256" key="1">
    <source>
        <dbReference type="ARBA" id="ARBA00022908"/>
    </source>
</evidence>
<dbReference type="PATRIC" id="fig|937777.3.peg.3712"/>
<accession>L0A5H5</accession>
<dbReference type="HOGENOM" id="CLU_027562_5_0_0"/>
<evidence type="ECO:0000256" key="4">
    <source>
        <dbReference type="PROSITE-ProRule" id="PRU01248"/>
    </source>
</evidence>
<protein>
    <submittedName>
        <fullName evidence="7">Site-specific recombinase XerD</fullName>
    </submittedName>
</protein>
<dbReference type="GO" id="GO:0015074">
    <property type="term" value="P:DNA integration"/>
    <property type="evidence" value="ECO:0007669"/>
    <property type="project" value="UniProtKB-KW"/>
</dbReference>
<dbReference type="InterPro" id="IPR002104">
    <property type="entry name" value="Integrase_catalytic"/>
</dbReference>
<keyword evidence="2 4" id="KW-0238">DNA-binding</keyword>
<dbReference type="EMBL" id="CP003382">
    <property type="protein sequence ID" value="AFZ69128.1"/>
    <property type="molecule type" value="Genomic_DNA"/>
</dbReference>
<dbReference type="GO" id="GO:0003677">
    <property type="term" value="F:DNA binding"/>
    <property type="evidence" value="ECO:0007669"/>
    <property type="project" value="UniProtKB-UniRule"/>
</dbReference>
<dbReference type="InterPro" id="IPR050090">
    <property type="entry name" value="Tyrosine_recombinase_XerCD"/>
</dbReference>
<feature type="domain" description="Tyr recombinase" evidence="5">
    <location>
        <begin position="123"/>
        <end position="316"/>
    </location>
</feature>
<dbReference type="InterPro" id="IPR004107">
    <property type="entry name" value="Integrase_SAM-like_N"/>
</dbReference>
<organism evidence="7 8">
    <name type="scientific">Deinococcus peraridilitoris (strain DSM 19664 / LMG 22246 / CIP 109416 / KR-200)</name>
    <dbReference type="NCBI Taxonomy" id="937777"/>
    <lineage>
        <taxon>Bacteria</taxon>
        <taxon>Thermotogati</taxon>
        <taxon>Deinococcota</taxon>
        <taxon>Deinococci</taxon>
        <taxon>Deinococcales</taxon>
        <taxon>Deinococcaceae</taxon>
        <taxon>Deinococcus</taxon>
    </lineage>
</organism>
<evidence type="ECO:0000256" key="2">
    <source>
        <dbReference type="ARBA" id="ARBA00023125"/>
    </source>
</evidence>
<dbReference type="PANTHER" id="PTHR30349">
    <property type="entry name" value="PHAGE INTEGRASE-RELATED"/>
    <property type="match status" value="1"/>
</dbReference>
<feature type="domain" description="Core-binding (CB)" evidence="6">
    <location>
        <begin position="6"/>
        <end position="99"/>
    </location>
</feature>
<keyword evidence="3" id="KW-0233">DNA recombination</keyword>
<gene>
    <name evidence="7" type="ordered locus">Deipe_3702</name>
</gene>
<dbReference type="InterPro" id="IPR011010">
    <property type="entry name" value="DNA_brk_join_enz"/>
</dbReference>
<dbReference type="SUPFAM" id="SSF56349">
    <property type="entry name" value="DNA breaking-rejoining enzymes"/>
    <property type="match status" value="1"/>
</dbReference>
<dbReference type="eggNOG" id="COG4974">
    <property type="taxonomic scope" value="Bacteria"/>
</dbReference>
<evidence type="ECO:0000259" key="6">
    <source>
        <dbReference type="PROSITE" id="PS51900"/>
    </source>
</evidence>
<dbReference type="PROSITE" id="PS51898">
    <property type="entry name" value="TYR_RECOMBINASE"/>
    <property type="match status" value="1"/>
</dbReference>
<dbReference type="AlphaFoldDB" id="L0A5H5"/>
<evidence type="ECO:0000313" key="7">
    <source>
        <dbReference type="EMBL" id="AFZ69128.1"/>
    </source>
</evidence>
<dbReference type="InterPro" id="IPR044068">
    <property type="entry name" value="CB"/>
</dbReference>